<feature type="domain" description="Tyrosine-protein kinase G-rich" evidence="9">
    <location>
        <begin position="304"/>
        <end position="372"/>
    </location>
</feature>
<protein>
    <submittedName>
        <fullName evidence="10">Uncharacterized protein involved in exopolysaccharide biosynthesis</fullName>
    </submittedName>
</protein>
<evidence type="ECO:0000313" key="10">
    <source>
        <dbReference type="EMBL" id="NRT56861.1"/>
    </source>
</evidence>
<dbReference type="EMBL" id="JABSNM010000011">
    <property type="protein sequence ID" value="NRT56861.1"/>
    <property type="molecule type" value="Genomic_DNA"/>
</dbReference>
<accession>A0ABX2G3H4</accession>
<name>A0ABX2G3H4_9BURK</name>
<sequence>MTMQSHSSATGVPVVPDQLAAETVTLHELFLAVAQRWRLIVVTTVLCAAAALGVAWWLPPVFTATTIILPPQQQGSAASAALSSLGALAGLTGASIRNPAEQYVALMTSTTVMDRIIKRFDLLKVYDEEYRVEARKALAKNLAISVGKKDNLITIEVDDHSPQRATDMANALVEELRHMTNTLAVTEAQQRRVFFESRLNEAKDKLTQAQQALQASGYSPDVLRAEPKAAAEGYGRLNAELMAADIKLQALRRMWTDSAPEVQLQQAVVASLRQELSKYQQSSSANAGAGTGSGAGADYISKFREFKYHETLFDLLSRQYEAARVDESREGAVIQVVDVATIPEKKSKPKRALITVGGALAGLLFSVLWVFAWRVVSPARSD</sequence>
<dbReference type="InterPro" id="IPR032807">
    <property type="entry name" value="GNVR"/>
</dbReference>
<reference evidence="10 11" key="1">
    <citation type="submission" date="2020-05" db="EMBL/GenBank/DDBJ databases">
        <title>Genomic Encyclopedia of Type Strains, Phase IV (KMG-V): Genome sequencing to study the core and pangenomes of soil and plant-associated prokaryotes.</title>
        <authorList>
            <person name="Whitman W."/>
        </authorList>
    </citation>
    <scope>NUCLEOTIDE SEQUENCE [LARGE SCALE GENOMIC DNA]</scope>
    <source>
        <strain evidence="10 11">C29</strain>
    </source>
</reference>
<proteinExistence type="predicted"/>
<evidence type="ECO:0000256" key="3">
    <source>
        <dbReference type="ARBA" id="ARBA00022692"/>
    </source>
</evidence>
<dbReference type="Pfam" id="PF02706">
    <property type="entry name" value="Wzz"/>
    <property type="match status" value="1"/>
</dbReference>
<evidence type="ECO:0000259" key="8">
    <source>
        <dbReference type="Pfam" id="PF02706"/>
    </source>
</evidence>
<evidence type="ECO:0000256" key="4">
    <source>
        <dbReference type="ARBA" id="ARBA00022989"/>
    </source>
</evidence>
<feature type="transmembrane region" description="Helical" evidence="7">
    <location>
        <begin position="352"/>
        <end position="372"/>
    </location>
</feature>
<dbReference type="Pfam" id="PF13807">
    <property type="entry name" value="GNVR"/>
    <property type="match status" value="1"/>
</dbReference>
<organism evidence="10 11">
    <name type="scientific">Sphaerotilus uruguayifluvii</name>
    <dbReference type="NCBI Taxonomy" id="2735897"/>
    <lineage>
        <taxon>Bacteria</taxon>
        <taxon>Pseudomonadati</taxon>
        <taxon>Pseudomonadota</taxon>
        <taxon>Betaproteobacteria</taxon>
        <taxon>Burkholderiales</taxon>
        <taxon>Sphaerotilaceae</taxon>
        <taxon>Sphaerotilus</taxon>
    </lineage>
</organism>
<keyword evidence="2" id="KW-1003">Cell membrane</keyword>
<dbReference type="InterPro" id="IPR003856">
    <property type="entry name" value="LPS_length_determ_N"/>
</dbReference>
<evidence type="ECO:0000313" key="11">
    <source>
        <dbReference type="Proteomes" id="UP001516061"/>
    </source>
</evidence>
<dbReference type="PANTHER" id="PTHR32309:SF13">
    <property type="entry name" value="FERRIC ENTEROBACTIN TRANSPORT PROTEIN FEPE"/>
    <property type="match status" value="1"/>
</dbReference>
<keyword evidence="6" id="KW-0175">Coiled coil</keyword>
<dbReference type="PANTHER" id="PTHR32309">
    <property type="entry name" value="TYROSINE-PROTEIN KINASE"/>
    <property type="match status" value="1"/>
</dbReference>
<keyword evidence="5 7" id="KW-0472">Membrane</keyword>
<comment type="caution">
    <text evidence="10">The sequence shown here is derived from an EMBL/GenBank/DDBJ whole genome shotgun (WGS) entry which is preliminary data.</text>
</comment>
<evidence type="ECO:0000259" key="9">
    <source>
        <dbReference type="Pfam" id="PF13807"/>
    </source>
</evidence>
<dbReference type="Proteomes" id="UP001516061">
    <property type="component" value="Unassembled WGS sequence"/>
</dbReference>
<comment type="subcellular location">
    <subcellularLocation>
        <location evidence="1">Cell membrane</location>
        <topology evidence="1">Multi-pass membrane protein</topology>
    </subcellularLocation>
</comment>
<evidence type="ECO:0000256" key="1">
    <source>
        <dbReference type="ARBA" id="ARBA00004651"/>
    </source>
</evidence>
<feature type="coiled-coil region" evidence="6">
    <location>
        <begin position="185"/>
        <end position="212"/>
    </location>
</feature>
<dbReference type="InterPro" id="IPR050445">
    <property type="entry name" value="Bact_polysacc_biosynth/exp"/>
</dbReference>
<keyword evidence="3 7" id="KW-0812">Transmembrane</keyword>
<feature type="transmembrane region" description="Helical" evidence="7">
    <location>
        <begin position="78"/>
        <end position="96"/>
    </location>
</feature>
<evidence type="ECO:0000256" key="2">
    <source>
        <dbReference type="ARBA" id="ARBA00022475"/>
    </source>
</evidence>
<evidence type="ECO:0000256" key="6">
    <source>
        <dbReference type="SAM" id="Coils"/>
    </source>
</evidence>
<feature type="domain" description="Polysaccharide chain length determinant N-terminal" evidence="8">
    <location>
        <begin position="23"/>
        <end position="118"/>
    </location>
</feature>
<evidence type="ECO:0000256" key="5">
    <source>
        <dbReference type="ARBA" id="ARBA00023136"/>
    </source>
</evidence>
<feature type="transmembrane region" description="Helical" evidence="7">
    <location>
        <begin position="39"/>
        <end position="58"/>
    </location>
</feature>
<keyword evidence="11" id="KW-1185">Reference proteome</keyword>
<evidence type="ECO:0000256" key="7">
    <source>
        <dbReference type="SAM" id="Phobius"/>
    </source>
</evidence>
<gene>
    <name evidence="10" type="ORF">HNQ01_002610</name>
</gene>
<keyword evidence="4 7" id="KW-1133">Transmembrane helix</keyword>